<reference evidence="1" key="1">
    <citation type="submission" date="2018-05" db="EMBL/GenBank/DDBJ databases">
        <authorList>
            <person name="Lanie J.A."/>
            <person name="Ng W.-L."/>
            <person name="Kazmierczak K.M."/>
            <person name="Andrzejewski T.M."/>
            <person name="Davidsen T.M."/>
            <person name="Wayne K.J."/>
            <person name="Tettelin H."/>
            <person name="Glass J.I."/>
            <person name="Rusch D."/>
            <person name="Podicherti R."/>
            <person name="Tsui H.-C.T."/>
            <person name="Winkler M.E."/>
        </authorList>
    </citation>
    <scope>NUCLEOTIDE SEQUENCE</scope>
</reference>
<sequence>MQVITIGYSLPNTKVDNHNVLNAPSYTDYEALFVNPSSITATVSELLAGDKEFSAQDGRPIINGSTTASAVAAADQVRRRSDETRRVLDQGGIVTVMTNPNATQSGLINFEGCDRYSWLPAPQGVHWGGTFLKAAEGKNIRIVDEYHPFASVIRKYRKQMYYRAVFDEEVIKSIKGASVLAVGGSSLPIAVEIPVLAGKVIFLPMIE</sequence>
<dbReference type="AlphaFoldDB" id="A0A382R8K9"/>
<organism evidence="1">
    <name type="scientific">marine metagenome</name>
    <dbReference type="NCBI Taxonomy" id="408172"/>
    <lineage>
        <taxon>unclassified sequences</taxon>
        <taxon>metagenomes</taxon>
        <taxon>ecological metagenomes</taxon>
    </lineage>
</organism>
<protein>
    <submittedName>
        <fullName evidence="1">Uncharacterized protein</fullName>
    </submittedName>
</protein>
<proteinExistence type="predicted"/>
<gene>
    <name evidence="1" type="ORF">METZ01_LOCUS346514</name>
</gene>
<evidence type="ECO:0000313" key="1">
    <source>
        <dbReference type="EMBL" id="SVC93660.1"/>
    </source>
</evidence>
<feature type="non-terminal residue" evidence="1">
    <location>
        <position position="207"/>
    </location>
</feature>
<accession>A0A382R8K9</accession>
<dbReference type="EMBL" id="UINC01119666">
    <property type="protein sequence ID" value="SVC93660.1"/>
    <property type="molecule type" value="Genomic_DNA"/>
</dbReference>
<name>A0A382R8K9_9ZZZZ</name>